<dbReference type="RefSeq" id="WP_050534511.1">
    <property type="nucleotide sequence ID" value="NZ_CABIHW010000026.1"/>
</dbReference>
<dbReference type="InterPro" id="IPR009199">
    <property type="entry name" value="PhoPQ-act_pathogen-rel_PqaA"/>
</dbReference>
<dbReference type="Proteomes" id="UP000042054">
    <property type="component" value="Unassembled WGS sequence"/>
</dbReference>
<keyword evidence="1" id="KW-0732">Signal</keyword>
<dbReference type="ESTHER" id="yerro-c4uxf3">
    <property type="family name" value="PhoPQ_related"/>
</dbReference>
<dbReference type="SUPFAM" id="SSF53474">
    <property type="entry name" value="alpha/beta-Hydrolases"/>
    <property type="match status" value="1"/>
</dbReference>
<accession>A0A0U1HN85</accession>
<dbReference type="Pfam" id="PF10142">
    <property type="entry name" value="PhoPQ_related"/>
    <property type="match status" value="1"/>
</dbReference>
<dbReference type="Gene3D" id="3.40.50.1820">
    <property type="entry name" value="alpha/beta hydrolase"/>
    <property type="match status" value="1"/>
</dbReference>
<dbReference type="PANTHER" id="PTHR31497">
    <property type="entry name" value="AUTOCRINE PROLIFERATION REPRESSOR PROTEIN A"/>
    <property type="match status" value="1"/>
</dbReference>
<gene>
    <name evidence="2" type="ORF">ERS008555_00359</name>
</gene>
<dbReference type="STRING" id="29485.CH64_2253"/>
<dbReference type="AlphaFoldDB" id="A0A0U1HN85"/>
<sequence length="515" mass="56804">MPHSLTALILALPWLFAASCLAQGIVAPTTESTTCNNIDFSQVLPCYRDKLATEPLVYHLLSQQHVAGLEWRRYQLTSQHWAPENLVSPAIWLHEVEVFIPTGSTSTQVLVVINNGTNHGTETVPVSGPTNFSLGTLQNIARMTNTPVLSISNIPNQYLEYQPDGEPRKEDDSVARSWALFMSAPLARSTLPLQVPMAAAVSQAMSMVQHALPEMALDSFVVTGISKRGWTTWLTAVVDSRVTAIVPIVFDLLDTRNALEHMYQSYGGNWPIAFAPYYQEEVDKNLDTPAFTHLMQMVDPLQYLGTEYQSRLTIEKYIINASGDDFYVPDNSDFYDDKLPGQKTLRVAPNSSHSGITAFTEQALITFVNRLRQSIPMPQVTASIEMKNKVQTLSVNLSESPEKVVLWSAINPDARDFRYACDVQYMAFPVVISAENNIEVALTAPSSGWQATFIEATFNDGFVATTPVYILPKDIYPSSAPPTHGTACKTLPGRNPIFLGETTPIESAVEAAAQQ</sequence>
<reference evidence="3" key="1">
    <citation type="submission" date="2015-03" db="EMBL/GenBank/DDBJ databases">
        <authorList>
            <consortium name="Pathogen Informatics"/>
            <person name="Murphy D."/>
        </authorList>
    </citation>
    <scope>NUCLEOTIDE SEQUENCE [LARGE SCALE GENOMIC DNA]</scope>
    <source>
        <strain evidence="3">68/02</strain>
    </source>
</reference>
<dbReference type="PANTHER" id="PTHR31497:SF0">
    <property type="entry name" value="AUTOCRINE PROLIFERATION REPRESSOR PROTEIN A"/>
    <property type="match status" value="1"/>
</dbReference>
<evidence type="ECO:0000313" key="3">
    <source>
        <dbReference type="Proteomes" id="UP000042054"/>
    </source>
</evidence>
<feature type="signal peptide" evidence="1">
    <location>
        <begin position="1"/>
        <end position="22"/>
    </location>
</feature>
<feature type="chain" id="PRO_5006709174" evidence="1">
    <location>
        <begin position="23"/>
        <end position="515"/>
    </location>
</feature>
<proteinExistence type="predicted"/>
<evidence type="ECO:0000313" key="2">
    <source>
        <dbReference type="EMBL" id="CQI88031.1"/>
    </source>
</evidence>
<dbReference type="OrthoDB" id="8950502at2"/>
<dbReference type="InterPro" id="IPR029058">
    <property type="entry name" value="AB_hydrolase_fold"/>
</dbReference>
<organism evidence="2 3">
    <name type="scientific">Yersinia rohdei</name>
    <dbReference type="NCBI Taxonomy" id="29485"/>
    <lineage>
        <taxon>Bacteria</taxon>
        <taxon>Pseudomonadati</taxon>
        <taxon>Pseudomonadota</taxon>
        <taxon>Gammaproteobacteria</taxon>
        <taxon>Enterobacterales</taxon>
        <taxon>Yersiniaceae</taxon>
        <taxon>Yersinia</taxon>
    </lineage>
</organism>
<dbReference type="PIRSF" id="PIRSF014728">
    <property type="entry name" value="PqaA"/>
    <property type="match status" value="1"/>
</dbReference>
<dbReference type="EMBL" id="CTKE01000002">
    <property type="protein sequence ID" value="CQI88031.1"/>
    <property type="molecule type" value="Genomic_DNA"/>
</dbReference>
<protein>
    <submittedName>
        <fullName evidence="2">Phop/Q-regulated protein PqaA</fullName>
    </submittedName>
</protein>
<name>A0A0U1HN85_YERRO</name>
<evidence type="ECO:0000256" key="1">
    <source>
        <dbReference type="SAM" id="SignalP"/>
    </source>
</evidence>